<protein>
    <submittedName>
        <fullName evidence="2">Uncharacterized protein</fullName>
    </submittedName>
</protein>
<dbReference type="RefSeq" id="WP_109625206.1">
    <property type="nucleotide sequence ID" value="NZ_JANKBI010000005.1"/>
</dbReference>
<organism evidence="2 3">
    <name type="scientific">Murimonas intestini</name>
    <dbReference type="NCBI Taxonomy" id="1337051"/>
    <lineage>
        <taxon>Bacteria</taxon>
        <taxon>Bacillati</taxon>
        <taxon>Bacillota</taxon>
        <taxon>Clostridia</taxon>
        <taxon>Lachnospirales</taxon>
        <taxon>Lachnospiraceae</taxon>
        <taxon>Murimonas</taxon>
    </lineage>
</organism>
<accession>A0AB73T8S1</accession>
<evidence type="ECO:0000313" key="3">
    <source>
        <dbReference type="Proteomes" id="UP000245412"/>
    </source>
</evidence>
<keyword evidence="3" id="KW-1185">Reference proteome</keyword>
<feature type="region of interest" description="Disordered" evidence="1">
    <location>
        <begin position="58"/>
        <end position="82"/>
    </location>
</feature>
<name>A0AB73T8S1_9FIRM</name>
<sequence length="82" mass="9147">MDSSRDRKWEFIRKFAKAKEMEAEAFMELLPESSREHMSIIGREAAAMVREGMAGVMNGKDNNAAKNEAGSGRKTVKKVEIG</sequence>
<comment type="caution">
    <text evidence="2">The sequence shown here is derived from an EMBL/GenBank/DDBJ whole genome shotgun (WGS) entry which is preliminary data.</text>
</comment>
<reference evidence="2 3" key="1">
    <citation type="submission" date="2018-05" db="EMBL/GenBank/DDBJ databases">
        <authorList>
            <person name="Goeker M."/>
            <person name="Huntemann M."/>
            <person name="Clum A."/>
            <person name="Pillay M."/>
            <person name="Palaniappan K."/>
            <person name="Varghese N."/>
            <person name="Mikhailova N."/>
            <person name="Stamatis D."/>
            <person name="Reddy T."/>
            <person name="Daum C."/>
            <person name="Shapiro N."/>
            <person name="Ivanova N."/>
            <person name="Kyrpides N."/>
            <person name="Woyke T."/>
        </authorList>
    </citation>
    <scope>NUCLEOTIDE SEQUENCE [LARGE SCALE GENOMIC DNA]</scope>
    <source>
        <strain evidence="2 3">DSM 26524</strain>
    </source>
</reference>
<dbReference type="EMBL" id="QGGY01000002">
    <property type="protein sequence ID" value="PWJ78279.1"/>
    <property type="molecule type" value="Genomic_DNA"/>
</dbReference>
<proteinExistence type="predicted"/>
<dbReference type="AlphaFoldDB" id="A0AB73T8S1"/>
<evidence type="ECO:0000313" key="2">
    <source>
        <dbReference type="EMBL" id="PWJ78279.1"/>
    </source>
</evidence>
<evidence type="ECO:0000256" key="1">
    <source>
        <dbReference type="SAM" id="MobiDB-lite"/>
    </source>
</evidence>
<dbReference type="Proteomes" id="UP000245412">
    <property type="component" value="Unassembled WGS sequence"/>
</dbReference>
<gene>
    <name evidence="2" type="ORF">C7383_102415</name>
</gene>